<feature type="domain" description="Heterokaryon incompatibility" evidence="1">
    <location>
        <begin position="52"/>
        <end position="186"/>
    </location>
</feature>
<accession>A0A0B7KCF7</accession>
<dbReference type="EMBL" id="CDPU01000028">
    <property type="protein sequence ID" value="CEO52366.1"/>
    <property type="molecule type" value="Genomic_DNA"/>
</dbReference>
<name>A0A0B7KCF7_BIOOC</name>
<sequence length="487" mass="56486">MLSTCENSLQHPAIDAKCQVRLLRLCPAPSRARMPQGAFQVVDIDQLPCTPYRALSYAWGSSLVQNDSQIIEIDGHAHQVRENLYSFLCSVGQREEYGLFFIDALCINQLDNDEKPQQVMLMDKIYKHAKQVVGWLGALDCQQYANVKTLHESIRQDRRTWDQATWDGLTFLSHASYWGRIWVVQEVVLAASMEVWCGPFTFPVELFENSSPMDEISKLRFAPNGSPNLSVSASERSQTPAQIIVTHRLRHVLRPRRRPEWDQLHTMTQEEIQNALLKPKNAVHTYKSRLPDTLWQLMWKFGRQNCSDPMDKLYGLLGILHEDTRAQIKPDYGRGVIYAFYQALSVGLQRLFPIEDRTIGEQFLDGKRSYISYYCDVRNAFSLDDEITMPILRQVCKELQLYRRGRDALFEAQLSSIYGWGDLDIRHHRHHREFEKAILDIAEEEPVSEDSRLFRFHSWQTRKLTNLAGRLTSKRVKSPGWQALLDD</sequence>
<organism evidence="2">
    <name type="scientific">Bionectria ochroleuca</name>
    <name type="common">Gliocladium roseum</name>
    <dbReference type="NCBI Taxonomy" id="29856"/>
    <lineage>
        <taxon>Eukaryota</taxon>
        <taxon>Fungi</taxon>
        <taxon>Dikarya</taxon>
        <taxon>Ascomycota</taxon>
        <taxon>Pezizomycotina</taxon>
        <taxon>Sordariomycetes</taxon>
        <taxon>Hypocreomycetidae</taxon>
        <taxon>Hypocreales</taxon>
        <taxon>Bionectriaceae</taxon>
        <taxon>Clonostachys</taxon>
    </lineage>
</organism>
<dbReference type="AlphaFoldDB" id="A0A0B7KCF7"/>
<dbReference type="PANTHER" id="PTHR24148:SF64">
    <property type="entry name" value="HETEROKARYON INCOMPATIBILITY DOMAIN-CONTAINING PROTEIN"/>
    <property type="match status" value="1"/>
</dbReference>
<dbReference type="PANTHER" id="PTHR24148">
    <property type="entry name" value="ANKYRIN REPEAT DOMAIN-CONTAINING PROTEIN 39 HOMOLOG-RELATED"/>
    <property type="match status" value="1"/>
</dbReference>
<proteinExistence type="predicted"/>
<dbReference type="InterPro" id="IPR010730">
    <property type="entry name" value="HET"/>
</dbReference>
<evidence type="ECO:0000259" key="1">
    <source>
        <dbReference type="Pfam" id="PF06985"/>
    </source>
</evidence>
<reference evidence="2" key="1">
    <citation type="submission" date="2015-01" db="EMBL/GenBank/DDBJ databases">
        <authorList>
            <person name="Durling Mikael"/>
        </authorList>
    </citation>
    <scope>NUCLEOTIDE SEQUENCE</scope>
</reference>
<dbReference type="Pfam" id="PF06985">
    <property type="entry name" value="HET"/>
    <property type="match status" value="1"/>
</dbReference>
<dbReference type="InterPro" id="IPR052895">
    <property type="entry name" value="HetReg/Transcr_Mod"/>
</dbReference>
<evidence type="ECO:0000313" key="2">
    <source>
        <dbReference type="EMBL" id="CEO52366.1"/>
    </source>
</evidence>
<gene>
    <name evidence="2" type="ORF">BN869_000008424_1</name>
</gene>
<protein>
    <recommendedName>
        <fullName evidence="1">Heterokaryon incompatibility domain-containing protein</fullName>
    </recommendedName>
</protein>